<reference evidence="2 3" key="1">
    <citation type="submission" date="2016-11" db="EMBL/GenBank/DDBJ databases">
        <title>Draft Genome Assembly of Colletotrichum chlorophyti a pathogen of herbaceous plants.</title>
        <authorList>
            <person name="Gan P."/>
            <person name="Narusaka M."/>
            <person name="Tsushima A."/>
            <person name="Narusaka Y."/>
            <person name="Takano Y."/>
            <person name="Shirasu K."/>
        </authorList>
    </citation>
    <scope>NUCLEOTIDE SEQUENCE [LARGE SCALE GENOMIC DNA]</scope>
    <source>
        <strain evidence="2 3">NTL11</strain>
    </source>
</reference>
<evidence type="ECO:0000256" key="1">
    <source>
        <dbReference type="SAM" id="MobiDB-lite"/>
    </source>
</evidence>
<feature type="region of interest" description="Disordered" evidence="1">
    <location>
        <begin position="83"/>
        <end position="102"/>
    </location>
</feature>
<dbReference type="Proteomes" id="UP000186583">
    <property type="component" value="Unassembled WGS sequence"/>
</dbReference>
<keyword evidence="3" id="KW-1185">Reference proteome</keyword>
<dbReference type="AlphaFoldDB" id="A0A1Q8S260"/>
<name>A0A1Q8S260_9PEZI</name>
<gene>
    <name evidence="2" type="ORF">CCHL11_05146</name>
</gene>
<accession>A0A1Q8S260</accession>
<protein>
    <recommendedName>
        <fullName evidence="4">MACPF domain-containing protein</fullName>
    </recommendedName>
</protein>
<proteinExistence type="predicted"/>
<feature type="compositionally biased region" description="Polar residues" evidence="1">
    <location>
        <begin position="83"/>
        <end position="96"/>
    </location>
</feature>
<organism evidence="2 3">
    <name type="scientific">Colletotrichum chlorophyti</name>
    <dbReference type="NCBI Taxonomy" id="708187"/>
    <lineage>
        <taxon>Eukaryota</taxon>
        <taxon>Fungi</taxon>
        <taxon>Dikarya</taxon>
        <taxon>Ascomycota</taxon>
        <taxon>Pezizomycotina</taxon>
        <taxon>Sordariomycetes</taxon>
        <taxon>Hypocreomycetidae</taxon>
        <taxon>Glomerellales</taxon>
        <taxon>Glomerellaceae</taxon>
        <taxon>Colletotrichum</taxon>
    </lineage>
</organism>
<evidence type="ECO:0008006" key="4">
    <source>
        <dbReference type="Google" id="ProtNLM"/>
    </source>
</evidence>
<evidence type="ECO:0000313" key="3">
    <source>
        <dbReference type="Proteomes" id="UP000186583"/>
    </source>
</evidence>
<evidence type="ECO:0000313" key="2">
    <source>
        <dbReference type="EMBL" id="OLN95525.1"/>
    </source>
</evidence>
<dbReference type="STRING" id="708187.A0A1Q8S260"/>
<comment type="caution">
    <text evidence="2">The sequence shown here is derived from an EMBL/GenBank/DDBJ whole genome shotgun (WGS) entry which is preliminary data.</text>
</comment>
<dbReference type="OrthoDB" id="2562973at2759"/>
<dbReference type="EMBL" id="MPGH01000035">
    <property type="protein sequence ID" value="OLN95525.1"/>
    <property type="molecule type" value="Genomic_DNA"/>
</dbReference>
<sequence>MPPLLALSVPSKLDELQWSLIIQNCNVMHGWFLDENTNQIKMAARPAFTLRKNLNIYETEENPRTTVGEKVLTMTVDETESTRSMVKTKPSTTTATAGIHGPWKKPNAIPNYRVTDGTKIDIITVEDETRHSMVLNNFAKSSTEKTPCGGYGGFGVAASGGISSESQQSKVDEGKQFSSKMIGKYMACPPSSDSSAIPRVTLTLNPEDLEATPELVAHIEKIRNGKNDMDLRDLYRRFGEFFAQEVTLGGVLLSTRVMQATETTAQAKTKEAFKTAIGLSISTRSDLRRLVETVARCSTKALVDAHEWFSATAPDNLTELINIPRSMELLAQIRFKAKNERNKVQYLVHQVHEQIKIKIKDLAPSSFQGPRVISYDPKWESRDGVWIITPRNKDLRDGSKITIRASHELNTKRFLAVIRTSANFFVPCISSSGHQHIWTIRKAPKANKPLPDEPTQNPLKDTDAFCLTFDFANNSRGYRDFVDDDRGYRRRDYPSATNNRLLLAQPIDTGGMFDRHTMLMADEVSTVDGICREIRVNGNSIGVDMAVFTLDLLGEIDPRPFLSLYMLD</sequence>